<evidence type="ECO:0000313" key="5">
    <source>
        <dbReference type="EMBL" id="CAI4018583.1"/>
    </source>
</evidence>
<feature type="signal peptide" evidence="4">
    <location>
        <begin position="1"/>
        <end position="25"/>
    </location>
</feature>
<reference evidence="5" key="1">
    <citation type="submission" date="2022-10" db="EMBL/GenBank/DDBJ databases">
        <authorList>
            <person name="Chen Y."/>
            <person name="Dougan E. K."/>
            <person name="Chan C."/>
            <person name="Rhodes N."/>
            <person name="Thang M."/>
        </authorList>
    </citation>
    <scope>NUCLEOTIDE SEQUENCE</scope>
</reference>
<dbReference type="InterPro" id="IPR013517">
    <property type="entry name" value="FG-GAP"/>
</dbReference>
<feature type="non-terminal residue" evidence="5">
    <location>
        <position position="1"/>
    </location>
</feature>
<dbReference type="PANTHER" id="PTHR44103">
    <property type="entry name" value="PROPROTEIN CONVERTASE P"/>
    <property type="match status" value="1"/>
</dbReference>
<keyword evidence="3" id="KW-0472">Membrane</keyword>
<dbReference type="Gene3D" id="2.130.10.130">
    <property type="entry name" value="Integrin alpha, N-terminal"/>
    <property type="match status" value="2"/>
</dbReference>
<dbReference type="SUPFAM" id="SSF57184">
    <property type="entry name" value="Growth factor receptor domain"/>
    <property type="match status" value="1"/>
</dbReference>
<feature type="compositionally biased region" description="Basic residues" evidence="2">
    <location>
        <begin position="1480"/>
        <end position="1491"/>
    </location>
</feature>
<comment type="caution">
    <text evidence="5">The sequence shown here is derived from an EMBL/GenBank/DDBJ whole genome shotgun (WGS) entry which is preliminary data.</text>
</comment>
<evidence type="ECO:0000313" key="7">
    <source>
        <dbReference type="EMBL" id="CAL4805895.1"/>
    </source>
</evidence>
<keyword evidence="3" id="KW-1133">Transmembrane helix</keyword>
<proteinExistence type="predicted"/>
<feature type="chain" id="PRO_5043273003" evidence="4">
    <location>
        <begin position="26"/>
        <end position="1725"/>
    </location>
</feature>
<dbReference type="InterPro" id="IPR009030">
    <property type="entry name" value="Growth_fac_rcpt_cys_sf"/>
</dbReference>
<evidence type="ECO:0000256" key="3">
    <source>
        <dbReference type="SAM" id="Phobius"/>
    </source>
</evidence>
<dbReference type="EMBL" id="CAMXCT020006701">
    <property type="protein sequence ID" value="CAL1171958.1"/>
    <property type="molecule type" value="Genomic_DNA"/>
</dbReference>
<feature type="transmembrane region" description="Helical" evidence="3">
    <location>
        <begin position="1203"/>
        <end position="1223"/>
    </location>
</feature>
<dbReference type="InterPro" id="IPR028994">
    <property type="entry name" value="Integrin_alpha_N"/>
</dbReference>
<keyword evidence="1 4" id="KW-0732">Signal</keyword>
<feature type="region of interest" description="Disordered" evidence="2">
    <location>
        <begin position="1478"/>
        <end position="1504"/>
    </location>
</feature>
<keyword evidence="3" id="KW-0812">Transmembrane</keyword>
<organism evidence="5">
    <name type="scientific">Cladocopium goreaui</name>
    <dbReference type="NCBI Taxonomy" id="2562237"/>
    <lineage>
        <taxon>Eukaryota</taxon>
        <taxon>Sar</taxon>
        <taxon>Alveolata</taxon>
        <taxon>Dinophyceae</taxon>
        <taxon>Suessiales</taxon>
        <taxon>Symbiodiniaceae</taxon>
        <taxon>Cladocopium</taxon>
    </lineage>
</organism>
<evidence type="ECO:0000256" key="4">
    <source>
        <dbReference type="SAM" id="SignalP"/>
    </source>
</evidence>
<evidence type="ECO:0000313" key="8">
    <source>
        <dbReference type="Proteomes" id="UP001152797"/>
    </source>
</evidence>
<dbReference type="Gene3D" id="2.10.50.10">
    <property type="entry name" value="Tumor Necrosis Factor Receptor, subunit A, domain 2"/>
    <property type="match status" value="1"/>
</dbReference>
<dbReference type="OrthoDB" id="200924at2759"/>
<dbReference type="Proteomes" id="UP001152797">
    <property type="component" value="Unassembled WGS sequence"/>
</dbReference>
<evidence type="ECO:0000256" key="2">
    <source>
        <dbReference type="SAM" id="MobiDB-lite"/>
    </source>
</evidence>
<dbReference type="EMBL" id="CAMXCT010006701">
    <property type="protein sequence ID" value="CAI4018583.1"/>
    <property type="molecule type" value="Genomic_DNA"/>
</dbReference>
<evidence type="ECO:0000256" key="1">
    <source>
        <dbReference type="ARBA" id="ARBA00022729"/>
    </source>
</evidence>
<dbReference type="PANTHER" id="PTHR44103:SF1">
    <property type="entry name" value="PROPROTEIN CONVERTASE P"/>
    <property type="match status" value="1"/>
</dbReference>
<reference evidence="6" key="2">
    <citation type="submission" date="2024-04" db="EMBL/GenBank/DDBJ databases">
        <authorList>
            <person name="Chen Y."/>
            <person name="Shah S."/>
            <person name="Dougan E. K."/>
            <person name="Thang M."/>
            <person name="Chan C."/>
        </authorList>
    </citation>
    <scope>NUCLEOTIDE SEQUENCE [LARGE SCALE GENOMIC DNA]</scope>
</reference>
<dbReference type="EMBL" id="CAMXCT030006701">
    <property type="protein sequence ID" value="CAL4805895.1"/>
    <property type="molecule type" value="Genomic_DNA"/>
</dbReference>
<evidence type="ECO:0000313" key="6">
    <source>
        <dbReference type="EMBL" id="CAL1171958.1"/>
    </source>
</evidence>
<name>A0A9P1GPK2_9DINO</name>
<dbReference type="Pfam" id="PF13517">
    <property type="entry name" value="FG-GAP_3"/>
    <property type="match status" value="3"/>
</dbReference>
<protein>
    <submittedName>
        <fullName evidence="7">Copia protein</fullName>
    </submittedName>
</protein>
<gene>
    <name evidence="5" type="ORF">C1SCF055_LOCUS43135</name>
</gene>
<sequence>MWGFMRVLHGLLPLAVESWWCETSALTGCRGHPRHFVSETAKGEVDKFKAFEQFPIGWPEQHIFVDWDEDDDLDVIKSTSEGLDLFEQGDPGYFVKKEPSPFKDANAEHRPLCFPEVLDINGDGKLDMLLANNIGVKYYENIARLEEKTGKDNHFLGIGGISRCGHLSVADWDQDGRLDLLIADLANPMRHFRQDAEGQFRLVDDSPLLRVTANRTLFRRPLMVDWNKDGKMDLILVEQPFRRGYIANVLAEEHGITPAPDSSTCEALIFLQDETGGLYESTAPKGVLQNKACKYSAIALVDVDGDKDLDVILLPSSLLGVRTFEIYEHLENHSLALPRHDEATSFPLSQIKFSNQGIAALTSKYRPYLADWDSDGDLDLALLTNGFGGGPRFFRHEADDRVSEVSTPNSTCGLNFSFSFSATDFDGDGQLDLLGVYESWSGIRESYEIMVCLQTAAGYVQLEQEKNPFYPLRLHGACTIQPKHNFLDWDSDGDVDQICLDFHGLLHFVEQLPNGSVVRHQLPVPQAEDYVAADFDGDGDIDLLLVVSGSRGWKYYERREDGSLDELLGNDNPFHSSVWHLVFPAEQTAFGVDGVYAALADWNGDGALDLVATNVKSVFLFLNTPLRAFVEHDGRDSPFSGIHVKSSSDAEWTMVDVDGDGDLDFVFLPKGRTDLANLSILDNAGLGGPAPYQYFEQLENGELAKREGAANPLLAAPRAWQMYGGHVPFNQQTQIGRTHMVADVDGDGDVDIVHSFTKGFAYAEQRNGSFVVLKSYDNPFYQGLASLFEDSMLDCWTLVDFDGDGDLDLVKTTPVDRKDLLSLSIRKVLYYEQESNSSSNRSGKFHRRDGKDNPFWSVDLAALPHKKGLGDFCPHVADIDQDGDLDLILVYETKPLFLYYRQQNGSFQLAAEDPFADISITREGAIGKSGGLKVQFADWNGDGMVDMVASGNTRLQHFTQGICFAKSACNQFGCDTKTGRCECPTGSNSSECRICTDYHTRQDAMCRSCPGFGSASGTCTHRGICDDDVDARQRQAAKNVSGFGHAGATGSGQCTCAAPFTGAACEFGECPPGHRLHRNAEVSNATEKYPHWQACAPCQLGRYKKTSGNQECDLCPEGLVPDANRSSCVQCPLGLFPTNLSSCGKCPAGSVAALGASHCTPCPAGTSPNADRSECVRCDDGQECRRCTFPAMVLGVENWCTSLHFFLFLLAFLLLALLMAVIFGKCRLECFKRHLETLVERQEWCQLYATKTSALEFGIWRPAAQGALETQKAEVKTRSFQLGISLQYVFEELKAIYQEKALEAEWRLDTFGPATRSSYFVNLRNRGEDVPDREAAWNDLLECPASEDPNFHQVAGLMAYGPLALGKDQYCPRDGRLDCSIVDALEASQRSGRATWFLSWVWSYKFSTVLGALRRWWNRHHDATGDVCGDVYIWWCVMVNNQFRMLEEGQTAEATNLFDVFGRQLAGIGKMLMCLDKMKGGNKPKKRKKERKTQEGDNGGEGLGHRKRTLQLRLLQAPRSLVMFKLMHTIPTTAILPQLDLDEDGIETLQELARQCRVDAQSAEATVKEDAVAIKQRIMEDQGSFKFVNQTVEKELWCEVIRFLEGSDDSNPITGSGPSAASAVSAARAASGASGSENAPTCGSGSSEDETSTEMRVAKFNLVKQPFGIFPVILMWPPDWLQDRENCEGRVCDDLPVASIGKDDKGSWATAALKEYPPAYCRALA</sequence>
<dbReference type="SMART" id="SM01411">
    <property type="entry name" value="Ephrin_rec_like"/>
    <property type="match status" value="2"/>
</dbReference>
<keyword evidence="8" id="KW-1185">Reference proteome</keyword>
<accession>A0A9P1GPK2</accession>
<dbReference type="SUPFAM" id="SSF69318">
    <property type="entry name" value="Integrin alpha N-terminal domain"/>
    <property type="match status" value="3"/>
</dbReference>